<proteinExistence type="predicted"/>
<gene>
    <name evidence="3" type="ORF">CRE_20410</name>
</gene>
<evidence type="ECO:0000256" key="1">
    <source>
        <dbReference type="SAM" id="MobiDB-lite"/>
    </source>
</evidence>
<dbReference type="InParanoid" id="E3MT68"/>
<sequence>MNHYVAACLLILISLGSILPGFPILMILQNYFPELPVFYTIDSLVMYFVQASIIMFLGFLSMCLYSDIACPLAIKGYVFIFSRIYILLEDLESWFSNGFVTPEDSIRIFEKSGVSVNYTISSLIKLYGSRHPFRRIPDLTSSDSEDVPGPSEKSGKMDGAFGLKKFESKVEEDKSQFVYLDFPLFNVDNEKGDERITGKAVIDEMEKLKKLFPIKRWTQQYSQYFFFLDRRKHGDKEKLTICRLCNYTPFSAPLFFLHFFNDSHIKQLSEHQLSRESFDFWIRHFEECGKCEIQKSDVLSVPTATVSPITAAPSLPRKEEKPVVQKISEVKKVPETPKAVVKPETNNPRVPLLDRLATAVRCDQKVFVKSFRQIAESLTHSGREAAKNKSVDWKCEYCGLIKLTTELEAFNHIISQKHKEKMKFTAPANDFKFWFDWVGKMNAENAPQPTPVVQQPPEVKKVPEISKPPAPTISEVPANSPRVPMLDWMPANETSVSKDQFNKILDHCAEVFRKDRKRIEAGKMLVLYSDCSICSSRTRKVRPSNMQDALLHIVKDEHRKNMKYQSCLSDLLYWKNWVETFEAPPKPVKQKPPSPPPPAPRVDRMTFQYSRKPITKEEKREPFRRPANSPRIPLLDVPQNQASMMPQREFETRYHTIRMELENRTSCLETDKSILCFCFHCHGVRQMTSVYEVMQHVFDGIHDKRIRFNANRSDFDYYDNLIKKMPLRSTNPLPTTKDPEVPFKKSPAVSVVKPVPKVEATPSERPQVKTLNKSNDPRIPLLDVPQNQSMLVSQTKFKERHKAIILQMKSRNNCPELNQKVTCVCHHCPGAVQLTTMIEVLRHVFSNGDHAKNIRFSAIQSDFDYYDNLLKKCLLISTTTPAKTSEQVPAAVKRSPVVSVVNPVRKPDTFSSNQLVPETLPTTTRTDCSLPLFRKIDLHLDESICHGPTNTQIDLLRRWKFKDNATDLCYVPNNLYCGFCNANMIGWTILEVANHAFSVSHIYAMLKSCNCLHSSEFDWWITHLSKMSYLTHPSLSELPMKCHLGGLQTSYKGDRYTGGLVLCEICESNYIFVEFHYFTPGELQIIDNVDKLKIQLESRYILNMFGGCAYCEQWFLTGMESVQHFTSWEHFSKIREKHPVNKHPVNMLLRRLELLQKDQEATKTR</sequence>
<evidence type="ECO:0000313" key="4">
    <source>
        <dbReference type="Proteomes" id="UP000008281"/>
    </source>
</evidence>
<feature type="transmembrane region" description="Helical" evidence="2">
    <location>
        <begin position="72"/>
        <end position="88"/>
    </location>
</feature>
<feature type="region of interest" description="Disordered" evidence="1">
    <location>
        <begin position="584"/>
        <end position="603"/>
    </location>
</feature>
<evidence type="ECO:0000313" key="3">
    <source>
        <dbReference type="EMBL" id="EFP08614.1"/>
    </source>
</evidence>
<feature type="region of interest" description="Disordered" evidence="1">
    <location>
        <begin position="615"/>
        <end position="634"/>
    </location>
</feature>
<keyword evidence="4" id="KW-1185">Reference proteome</keyword>
<dbReference type="Proteomes" id="UP000008281">
    <property type="component" value="Unassembled WGS sequence"/>
</dbReference>
<protein>
    <submittedName>
        <fullName evidence="3">Uncharacterized protein</fullName>
    </submittedName>
</protein>
<dbReference type="PANTHER" id="PTHR36936">
    <property type="entry name" value="PROTEIN CBG25168"/>
    <property type="match status" value="1"/>
</dbReference>
<keyword evidence="2" id="KW-1133">Transmembrane helix</keyword>
<evidence type="ECO:0000256" key="2">
    <source>
        <dbReference type="SAM" id="Phobius"/>
    </source>
</evidence>
<dbReference type="EMBL" id="DS268475">
    <property type="protein sequence ID" value="EFP08614.1"/>
    <property type="molecule type" value="Genomic_DNA"/>
</dbReference>
<dbReference type="OrthoDB" id="5858508at2759"/>
<feature type="compositionally biased region" description="Basic and acidic residues" evidence="1">
    <location>
        <begin position="615"/>
        <end position="624"/>
    </location>
</feature>
<organism evidence="4">
    <name type="scientific">Caenorhabditis remanei</name>
    <name type="common">Caenorhabditis vulgaris</name>
    <dbReference type="NCBI Taxonomy" id="31234"/>
    <lineage>
        <taxon>Eukaryota</taxon>
        <taxon>Metazoa</taxon>
        <taxon>Ecdysozoa</taxon>
        <taxon>Nematoda</taxon>
        <taxon>Chromadorea</taxon>
        <taxon>Rhabditida</taxon>
        <taxon>Rhabditina</taxon>
        <taxon>Rhabditomorpha</taxon>
        <taxon>Rhabditoidea</taxon>
        <taxon>Rhabditidae</taxon>
        <taxon>Peloderinae</taxon>
        <taxon>Caenorhabditis</taxon>
    </lineage>
</organism>
<dbReference type="AlphaFoldDB" id="E3MT68"/>
<name>E3MT68_CAERE</name>
<keyword evidence="2" id="KW-0472">Membrane</keyword>
<feature type="transmembrane region" description="Helical" evidence="2">
    <location>
        <begin position="44"/>
        <end position="65"/>
    </location>
</feature>
<dbReference type="HOGENOM" id="CLU_008381_0_0_1"/>
<keyword evidence="2" id="KW-0812">Transmembrane</keyword>
<feature type="region of interest" description="Disordered" evidence="1">
    <location>
        <begin position="760"/>
        <end position="782"/>
    </location>
</feature>
<feature type="compositionally biased region" description="Pro residues" evidence="1">
    <location>
        <begin position="584"/>
        <end position="600"/>
    </location>
</feature>
<accession>E3MT68</accession>
<dbReference type="eggNOG" id="ENOG502TJDU">
    <property type="taxonomic scope" value="Eukaryota"/>
</dbReference>
<dbReference type="PANTHER" id="PTHR36936:SF2">
    <property type="entry name" value="C2H2-TYPE DOMAIN-CONTAINING PROTEIN"/>
    <property type="match status" value="1"/>
</dbReference>
<reference evidence="3" key="1">
    <citation type="submission" date="2007-07" db="EMBL/GenBank/DDBJ databases">
        <title>PCAP assembly of the Caenorhabditis remanei genome.</title>
        <authorList>
            <consortium name="The Caenorhabditis remanei Sequencing Consortium"/>
            <person name="Wilson R.K."/>
        </authorList>
    </citation>
    <scope>NUCLEOTIDE SEQUENCE [LARGE SCALE GENOMIC DNA]</scope>
    <source>
        <strain evidence="3">PB4641</strain>
    </source>
</reference>